<gene>
    <name evidence="1" type="ORF">C5467_14455</name>
</gene>
<organism evidence="1 2">
    <name type="scientific">Photorhabdus khanii subsp. guanajuatensis</name>
    <dbReference type="NCBI Taxonomy" id="2100166"/>
    <lineage>
        <taxon>Bacteria</taxon>
        <taxon>Pseudomonadati</taxon>
        <taxon>Pseudomonadota</taxon>
        <taxon>Gammaproteobacteria</taxon>
        <taxon>Enterobacterales</taxon>
        <taxon>Morganellaceae</taxon>
        <taxon>Photorhabdus</taxon>
    </lineage>
</organism>
<proteinExistence type="predicted"/>
<dbReference type="Proteomes" id="UP000295598">
    <property type="component" value="Unassembled WGS sequence"/>
</dbReference>
<dbReference type="AlphaFoldDB" id="A0A4R4JHG2"/>
<comment type="caution">
    <text evidence="1">The sequence shown here is derived from an EMBL/GenBank/DDBJ whole genome shotgun (WGS) entry which is preliminary data.</text>
</comment>
<protein>
    <submittedName>
        <fullName evidence="1">Uncharacterized protein</fullName>
    </submittedName>
</protein>
<evidence type="ECO:0000313" key="1">
    <source>
        <dbReference type="EMBL" id="TDB53644.1"/>
    </source>
</evidence>
<name>A0A4R4JHG2_9GAMM</name>
<sequence length="142" mass="17294">MPIYTWLYLCHFDIEFFSQWGLKERDQFKEKIILLNMMYPENTRSIQEKVQFILDRPFETFEPICLLPVMPKSDFSVVSRVLEYEKKIRRSELSLSDINQLPLDEYWIEILRLFKVNIYFLSGESVPDMLIESVHPFYRSFY</sequence>
<reference evidence="1 2" key="1">
    <citation type="journal article" date="2019" name="Int. J. Syst. Evol. Microbiol.">
        <title>Photorhabdus khanii subsp. guanajuatensis subsp. nov., isolated from Heterorhabditis atacamensis, and Photorhabdus luminescens subsp. mexicana subsp. nov., isolated from Heterorhabditis mexicana entomopathogenic nematodes.</title>
        <authorList>
            <person name="Machado R.A.R."/>
            <person name="Bruno P."/>
            <person name="Arce C.C.M."/>
            <person name="Liechti N."/>
            <person name="Kohler A."/>
            <person name="Bernal J."/>
            <person name="Bruggmann R."/>
            <person name="Turlings T.C.J."/>
        </authorList>
    </citation>
    <scope>NUCLEOTIDE SEQUENCE [LARGE SCALE GENOMIC DNA]</scope>
    <source>
        <strain evidence="1 2">MEX20-17</strain>
    </source>
</reference>
<dbReference type="EMBL" id="PUJY01000024">
    <property type="protein sequence ID" value="TDB53644.1"/>
    <property type="molecule type" value="Genomic_DNA"/>
</dbReference>
<accession>A0A4R4JHG2</accession>
<evidence type="ECO:0000313" key="2">
    <source>
        <dbReference type="Proteomes" id="UP000295598"/>
    </source>
</evidence>